<dbReference type="Proteomes" id="UP001244640">
    <property type="component" value="Unassembled WGS sequence"/>
</dbReference>
<protein>
    <recommendedName>
        <fullName evidence="3">HEAT repeat domain-containing protein</fullName>
    </recommendedName>
</protein>
<proteinExistence type="predicted"/>
<accession>A0ABU0UA42</accession>
<keyword evidence="2" id="KW-1185">Reference proteome</keyword>
<dbReference type="RefSeq" id="WP_307187160.1">
    <property type="nucleotide sequence ID" value="NZ_JAUTBA010000001.1"/>
</dbReference>
<gene>
    <name evidence="1" type="ORF">QE382_003697</name>
</gene>
<organism evidence="1 2">
    <name type="scientific">Sphingobacterium zeae</name>
    <dbReference type="NCBI Taxonomy" id="1776859"/>
    <lineage>
        <taxon>Bacteria</taxon>
        <taxon>Pseudomonadati</taxon>
        <taxon>Bacteroidota</taxon>
        <taxon>Sphingobacteriia</taxon>
        <taxon>Sphingobacteriales</taxon>
        <taxon>Sphingobacteriaceae</taxon>
        <taxon>Sphingobacterium</taxon>
    </lineage>
</organism>
<reference evidence="1 2" key="1">
    <citation type="submission" date="2023-07" db="EMBL/GenBank/DDBJ databases">
        <title>Functional and genomic diversity of the sorghum phyllosphere microbiome.</title>
        <authorList>
            <person name="Shade A."/>
        </authorList>
    </citation>
    <scope>NUCLEOTIDE SEQUENCE [LARGE SCALE GENOMIC DNA]</scope>
    <source>
        <strain evidence="1 2">SORGH_AS_0892</strain>
    </source>
</reference>
<comment type="caution">
    <text evidence="1">The sequence shown here is derived from an EMBL/GenBank/DDBJ whole genome shotgun (WGS) entry which is preliminary data.</text>
</comment>
<evidence type="ECO:0008006" key="3">
    <source>
        <dbReference type="Google" id="ProtNLM"/>
    </source>
</evidence>
<dbReference type="EMBL" id="JAUTBA010000001">
    <property type="protein sequence ID" value="MDQ1151713.1"/>
    <property type="molecule type" value="Genomic_DNA"/>
</dbReference>
<sequence>MRDNLKDFVNANRESFDRREPSADLWNKIRPQVVPPVQERKIKPLWKWASMAAAILLVGTATFIAFDQHNGAEVEKRIAAVRPYTVRENESDKKADIATVISADTDNSPKLTPSMAIAGRQTKRKQSATANVMTTGFNKMQEKIDYVEMLRDSSSASARLSAVLALKDEGRLDRNSIGALERTAVSDQSSNVRIAAIETILSSGLSPKERQQKVQDFFVVQNDPTLQMELMQMMVQQDDAKMKATTKDKLNEIVEDPFTLKFVKEQAYAVLLNQ</sequence>
<evidence type="ECO:0000313" key="2">
    <source>
        <dbReference type="Proteomes" id="UP001244640"/>
    </source>
</evidence>
<evidence type="ECO:0000313" key="1">
    <source>
        <dbReference type="EMBL" id="MDQ1151713.1"/>
    </source>
</evidence>
<name>A0ABU0UA42_9SPHI</name>